<accession>A0AAW0P2J9</accession>
<dbReference type="EMBL" id="JBBPFD010000008">
    <property type="protein sequence ID" value="KAK7915673.1"/>
    <property type="molecule type" value="Genomic_DNA"/>
</dbReference>
<comment type="caution">
    <text evidence="3">The sequence shown here is derived from an EMBL/GenBank/DDBJ whole genome shotgun (WGS) entry which is preliminary data.</text>
</comment>
<feature type="compositionally biased region" description="Basic and acidic residues" evidence="2">
    <location>
        <begin position="10"/>
        <end position="21"/>
    </location>
</feature>
<evidence type="ECO:0000256" key="2">
    <source>
        <dbReference type="SAM" id="MobiDB-lite"/>
    </source>
</evidence>
<proteinExistence type="predicted"/>
<feature type="region of interest" description="Disordered" evidence="2">
    <location>
        <begin position="55"/>
        <end position="76"/>
    </location>
</feature>
<sequence>MRTARNGAMAKRDRDMGKDKVKQRLNLATSATAEKNIVTQFHSYADVASTTSVAAPELPPLPESASSTPEPKKGKMETSLEVLQENIVKLVSAKITESAESIKETINELKEQSKALAKDIQEMKETVNAVEQATTNHEKRISTVETKINEMERYHRRWNLRLYGLAEAEGEDVKKKVVRICRSVLPDVGDSINPHIDICHRVGRKEEGKTRPVIIRFTTRFTRDAVWRNAKSSEALESERLRFGEDLTFLDKETRSQLWPHIETARKQGKRAFFVGAKAIIDGELEMV</sequence>
<dbReference type="Proteomes" id="UP001460270">
    <property type="component" value="Unassembled WGS sequence"/>
</dbReference>
<keyword evidence="1" id="KW-0175">Coiled coil</keyword>
<gene>
    <name evidence="3" type="ORF">WMY93_011434</name>
</gene>
<feature type="region of interest" description="Disordered" evidence="2">
    <location>
        <begin position="1"/>
        <end position="21"/>
    </location>
</feature>
<reference evidence="4" key="1">
    <citation type="submission" date="2024-04" db="EMBL/GenBank/DDBJ databases">
        <title>Salinicola lusitanus LLJ914,a marine bacterium isolated from the Okinawa Trough.</title>
        <authorList>
            <person name="Li J."/>
        </authorList>
    </citation>
    <scope>NUCLEOTIDE SEQUENCE [LARGE SCALE GENOMIC DNA]</scope>
</reference>
<keyword evidence="4" id="KW-1185">Reference proteome</keyword>
<evidence type="ECO:0008006" key="5">
    <source>
        <dbReference type="Google" id="ProtNLM"/>
    </source>
</evidence>
<organism evidence="3 4">
    <name type="scientific">Mugilogobius chulae</name>
    <name type="common">yellowstripe goby</name>
    <dbReference type="NCBI Taxonomy" id="88201"/>
    <lineage>
        <taxon>Eukaryota</taxon>
        <taxon>Metazoa</taxon>
        <taxon>Chordata</taxon>
        <taxon>Craniata</taxon>
        <taxon>Vertebrata</taxon>
        <taxon>Euteleostomi</taxon>
        <taxon>Actinopterygii</taxon>
        <taxon>Neopterygii</taxon>
        <taxon>Teleostei</taxon>
        <taxon>Neoteleostei</taxon>
        <taxon>Acanthomorphata</taxon>
        <taxon>Gobiaria</taxon>
        <taxon>Gobiiformes</taxon>
        <taxon>Gobioidei</taxon>
        <taxon>Gobiidae</taxon>
        <taxon>Gobionellinae</taxon>
        <taxon>Mugilogobius</taxon>
    </lineage>
</organism>
<evidence type="ECO:0000256" key="1">
    <source>
        <dbReference type="SAM" id="Coils"/>
    </source>
</evidence>
<evidence type="ECO:0000313" key="4">
    <source>
        <dbReference type="Proteomes" id="UP001460270"/>
    </source>
</evidence>
<dbReference type="Gene3D" id="3.30.70.1820">
    <property type="entry name" value="L1 transposable element, RRM domain"/>
    <property type="match status" value="1"/>
</dbReference>
<dbReference type="InterPro" id="IPR004244">
    <property type="entry name" value="Transposase_22"/>
</dbReference>
<dbReference type="AlphaFoldDB" id="A0AAW0P2J9"/>
<protein>
    <recommendedName>
        <fullName evidence="5">L1 transposable element RRM domain-containing protein</fullName>
    </recommendedName>
</protein>
<evidence type="ECO:0000313" key="3">
    <source>
        <dbReference type="EMBL" id="KAK7915673.1"/>
    </source>
</evidence>
<feature type="coiled-coil region" evidence="1">
    <location>
        <begin position="92"/>
        <end position="140"/>
    </location>
</feature>
<dbReference type="PANTHER" id="PTHR11505">
    <property type="entry name" value="L1 TRANSPOSABLE ELEMENT-RELATED"/>
    <property type="match status" value="1"/>
</dbReference>
<name>A0AAW0P2J9_9GOBI</name>